<dbReference type="GO" id="GO:0004016">
    <property type="term" value="F:adenylate cyclase activity"/>
    <property type="evidence" value="ECO:0007669"/>
    <property type="project" value="TreeGrafter"/>
</dbReference>
<organism evidence="10 11">
    <name type="scientific">Pleodorina starrii</name>
    <dbReference type="NCBI Taxonomy" id="330485"/>
    <lineage>
        <taxon>Eukaryota</taxon>
        <taxon>Viridiplantae</taxon>
        <taxon>Chlorophyta</taxon>
        <taxon>core chlorophytes</taxon>
        <taxon>Chlorophyceae</taxon>
        <taxon>CS clade</taxon>
        <taxon>Chlamydomonadales</taxon>
        <taxon>Volvocaceae</taxon>
        <taxon>Pleodorina</taxon>
    </lineage>
</organism>
<feature type="region of interest" description="Disordered" evidence="8">
    <location>
        <begin position="112"/>
        <end position="214"/>
    </location>
</feature>
<dbReference type="GO" id="GO:0000166">
    <property type="term" value="F:nucleotide binding"/>
    <property type="evidence" value="ECO:0007669"/>
    <property type="project" value="UniProtKB-KW"/>
</dbReference>
<gene>
    <name evidence="10" type="primary">PLEST000538</name>
    <name evidence="10" type="ORF">PLESTB_000035700</name>
</gene>
<dbReference type="GO" id="GO:0001653">
    <property type="term" value="F:peptide receptor activity"/>
    <property type="evidence" value="ECO:0007669"/>
    <property type="project" value="TreeGrafter"/>
</dbReference>
<dbReference type="GO" id="GO:0007168">
    <property type="term" value="P:receptor guanylyl cyclase signaling pathway"/>
    <property type="evidence" value="ECO:0007669"/>
    <property type="project" value="TreeGrafter"/>
</dbReference>
<dbReference type="InterPro" id="IPR050401">
    <property type="entry name" value="Cyclic_nucleotide_synthase"/>
</dbReference>
<keyword evidence="2" id="KW-0812">Transmembrane</keyword>
<dbReference type="EMBL" id="BRXU01000001">
    <property type="protein sequence ID" value="GLC47879.1"/>
    <property type="molecule type" value="Genomic_DNA"/>
</dbReference>
<keyword evidence="6 7" id="KW-0456">Lyase</keyword>
<comment type="caution">
    <text evidence="10">The sequence shown here is derived from an EMBL/GenBank/DDBJ whole genome shotgun (WGS) entry which is preliminary data.</text>
</comment>
<dbReference type="GO" id="GO:0035556">
    <property type="term" value="P:intracellular signal transduction"/>
    <property type="evidence" value="ECO:0007669"/>
    <property type="project" value="InterPro"/>
</dbReference>
<feature type="region of interest" description="Disordered" evidence="8">
    <location>
        <begin position="963"/>
        <end position="982"/>
    </location>
</feature>
<feature type="domain" description="Guanylate cyclase" evidence="9">
    <location>
        <begin position="1498"/>
        <end position="1640"/>
    </location>
</feature>
<dbReference type="Gene3D" id="3.30.70.1230">
    <property type="entry name" value="Nucleotide cyclase"/>
    <property type="match status" value="1"/>
</dbReference>
<dbReference type="PROSITE" id="PS00452">
    <property type="entry name" value="GUANYLATE_CYCLASE_1"/>
    <property type="match status" value="1"/>
</dbReference>
<evidence type="ECO:0000259" key="9">
    <source>
        <dbReference type="PROSITE" id="PS50125"/>
    </source>
</evidence>
<feature type="region of interest" description="Disordered" evidence="8">
    <location>
        <begin position="554"/>
        <end position="680"/>
    </location>
</feature>
<keyword evidence="3" id="KW-0547">Nucleotide-binding</keyword>
<dbReference type="CDD" id="cd07302">
    <property type="entry name" value="CHD"/>
    <property type="match status" value="1"/>
</dbReference>
<evidence type="ECO:0000313" key="10">
    <source>
        <dbReference type="EMBL" id="GLC47879.1"/>
    </source>
</evidence>
<dbReference type="Proteomes" id="UP001165080">
    <property type="component" value="Unassembled WGS sequence"/>
</dbReference>
<keyword evidence="4" id="KW-1133">Transmembrane helix</keyword>
<proteinExistence type="inferred from homology"/>
<evidence type="ECO:0000256" key="3">
    <source>
        <dbReference type="ARBA" id="ARBA00022741"/>
    </source>
</evidence>
<evidence type="ECO:0000256" key="1">
    <source>
        <dbReference type="ARBA" id="ARBA00004370"/>
    </source>
</evidence>
<feature type="compositionally biased region" description="Low complexity" evidence="8">
    <location>
        <begin position="839"/>
        <end position="850"/>
    </location>
</feature>
<feature type="compositionally biased region" description="Low complexity" evidence="8">
    <location>
        <begin position="1196"/>
        <end position="1235"/>
    </location>
</feature>
<dbReference type="InterPro" id="IPR018297">
    <property type="entry name" value="A/G_cyclase_CS"/>
</dbReference>
<keyword evidence="11" id="KW-1185">Reference proteome</keyword>
<dbReference type="PANTHER" id="PTHR11920:SF335">
    <property type="entry name" value="GUANYLATE CYCLASE"/>
    <property type="match status" value="1"/>
</dbReference>
<reference evidence="10 11" key="1">
    <citation type="journal article" date="2023" name="Commun. Biol.">
        <title>Reorganization of the ancestral sex-determining regions during the evolution of trioecy in Pleodorina starrii.</title>
        <authorList>
            <person name="Takahashi K."/>
            <person name="Suzuki S."/>
            <person name="Kawai-Toyooka H."/>
            <person name="Yamamoto K."/>
            <person name="Hamaji T."/>
            <person name="Ootsuki R."/>
            <person name="Yamaguchi H."/>
            <person name="Kawachi M."/>
            <person name="Higashiyama T."/>
            <person name="Nozaki H."/>
        </authorList>
    </citation>
    <scope>NUCLEOTIDE SEQUENCE [LARGE SCALE GENOMIC DNA]</scope>
    <source>
        <strain evidence="10 11">NIES-4479</strain>
    </source>
</reference>
<feature type="compositionally biased region" description="Gly residues" evidence="8">
    <location>
        <begin position="440"/>
        <end position="453"/>
    </location>
</feature>
<evidence type="ECO:0000256" key="2">
    <source>
        <dbReference type="ARBA" id="ARBA00022692"/>
    </source>
</evidence>
<dbReference type="FunFam" id="3.30.70.1230:FF:000057">
    <property type="entry name" value="Guanylate cyclase"/>
    <property type="match status" value="1"/>
</dbReference>
<feature type="compositionally biased region" description="Low complexity" evidence="8">
    <location>
        <begin position="135"/>
        <end position="157"/>
    </location>
</feature>
<dbReference type="InterPro" id="IPR001054">
    <property type="entry name" value="A/G_cyclase"/>
</dbReference>
<evidence type="ECO:0000256" key="7">
    <source>
        <dbReference type="RuleBase" id="RU000405"/>
    </source>
</evidence>
<dbReference type="Pfam" id="PF00211">
    <property type="entry name" value="Guanylate_cyc"/>
    <property type="match status" value="1"/>
</dbReference>
<comment type="similarity">
    <text evidence="7">Belongs to the adenylyl cyclase class-4/guanylyl cyclase family.</text>
</comment>
<dbReference type="SMART" id="SM00044">
    <property type="entry name" value="CYCc"/>
    <property type="match status" value="1"/>
</dbReference>
<feature type="compositionally biased region" description="Polar residues" evidence="8">
    <location>
        <begin position="365"/>
        <end position="384"/>
    </location>
</feature>
<feature type="compositionally biased region" description="Low complexity" evidence="8">
    <location>
        <begin position="973"/>
        <end position="982"/>
    </location>
</feature>
<dbReference type="SUPFAM" id="SSF55073">
    <property type="entry name" value="Nucleotide cyclase"/>
    <property type="match status" value="1"/>
</dbReference>
<feature type="compositionally biased region" description="Low complexity" evidence="8">
    <location>
        <begin position="1452"/>
        <end position="1468"/>
    </location>
</feature>
<feature type="compositionally biased region" description="Polar residues" evidence="8">
    <location>
        <begin position="618"/>
        <end position="641"/>
    </location>
</feature>
<feature type="compositionally biased region" description="Polar residues" evidence="8">
    <location>
        <begin position="1073"/>
        <end position="1086"/>
    </location>
</feature>
<feature type="region of interest" description="Disordered" evidence="8">
    <location>
        <begin position="440"/>
        <end position="516"/>
    </location>
</feature>
<comment type="subcellular location">
    <subcellularLocation>
        <location evidence="1">Membrane</location>
    </subcellularLocation>
</comment>
<accession>A0A9W6EWX4</accession>
<dbReference type="InterPro" id="IPR029787">
    <property type="entry name" value="Nucleotide_cyclase"/>
</dbReference>
<dbReference type="GO" id="GO:0004383">
    <property type="term" value="F:guanylate cyclase activity"/>
    <property type="evidence" value="ECO:0007669"/>
    <property type="project" value="TreeGrafter"/>
</dbReference>
<name>A0A9W6EWX4_9CHLO</name>
<feature type="compositionally biased region" description="Pro residues" evidence="8">
    <location>
        <begin position="122"/>
        <end position="134"/>
    </location>
</feature>
<feature type="region of interest" description="Disordered" evidence="8">
    <location>
        <begin position="1161"/>
        <end position="1263"/>
    </location>
</feature>
<evidence type="ECO:0000256" key="5">
    <source>
        <dbReference type="ARBA" id="ARBA00023136"/>
    </source>
</evidence>
<dbReference type="PANTHER" id="PTHR11920">
    <property type="entry name" value="GUANYLYL CYCLASE"/>
    <property type="match status" value="1"/>
</dbReference>
<feature type="compositionally biased region" description="Low complexity" evidence="8">
    <location>
        <begin position="1024"/>
        <end position="1036"/>
    </location>
</feature>
<feature type="region of interest" description="Disordered" evidence="8">
    <location>
        <begin position="362"/>
        <end position="388"/>
    </location>
</feature>
<feature type="region of interest" description="Disordered" evidence="8">
    <location>
        <begin position="1452"/>
        <end position="1475"/>
    </location>
</feature>
<feature type="compositionally biased region" description="Polar residues" evidence="8">
    <location>
        <begin position="186"/>
        <end position="196"/>
    </location>
</feature>
<keyword evidence="5" id="KW-0472">Membrane</keyword>
<feature type="region of interest" description="Disordered" evidence="8">
    <location>
        <begin position="1008"/>
        <end position="1086"/>
    </location>
</feature>
<feature type="region of interest" description="Disordered" evidence="8">
    <location>
        <begin position="817"/>
        <end position="850"/>
    </location>
</feature>
<evidence type="ECO:0000256" key="4">
    <source>
        <dbReference type="ARBA" id="ARBA00022989"/>
    </source>
</evidence>
<sequence length="1695" mass="173038">MGQALCHCIRPPATREDTSNHRQDDLLLYKAVFSGFANAVAIFRADDGVLLEQNEASWRLLGSGVDDLRALFASDPAALEEARQAVAKGNTWRGLVFYEGESLLSPQALRRATTTLSHHGPRLPPPPARGPPLPQQAALQQGTEASCSAAASAAATAPDLEHPVASSASPSAYVRSKPSARKPKGNLQQALPSRSSRCAGLSGGGTEAASDRRHYTSVAATDGVVDSLIDEHFRRTLAALESLRGSRHAHQAVVAVGAATTGTVGATRGSLDAPSYVCNMERHVLAGGSRKSLMAATAAAAAASEAVARAKKASEAARAAAQAITAAASTQGARATGAAAKRVLPTEDMDDMDSMAGLLLLVPGQPSTAHPGSTAAHSAASNGDESAATGADLEVRGCDSELGDGEADLRALLDGGNLMRGLELQQTTQSCAGGGGVGGGGGGGASGGGGGASGSRKYAAAGQQGPDNGAKASPDPAAEGTMLSSDKAAAACRTAGFRGDGPTATAQGPSLGGGEMDAVMDKAAAAAPPSIEEASGDGVIMDRAAEPLGGMEAAGFTLQPPQQPQQSPSAASSSLQPPASSSLQQPPQLPPSAGAGASKEQQDPGAPKPPAAGCCRANGQQQQTLSVMQSPGSTAGSSTGRQPRKTPPGHTPSCTGLNGGLLLPAPVEGSAGSPFELPTASRRSVKGPVAVEGSCRVQQQHRQHMLVALTTSAWGTMLDSHRRWTGFQPSTVEMGRTIQGGPEDGEGGLRDSVDIGQQRHFNMANAGTSSPGPTSAPSLINAPHKLRSVKSCRSTLTDLAALSPRITSYGAAGARAGSSLGVQRSEQEPEAHQQQGGLQQTITPPAGATAAAATTQQQAAAAPDLAGSALTAAGLSTELPPGCCSLEGASQQCPPAEGLTETAAGAEHVFTTACSRPRSRPVMKQSLSMSHAWPAATQQGIQGGAGVLPRVLSLASKISSLPPVHNSPRRGAARSISSASSSIPVLRQTNAEPPQLPWLAAELPVGTTHQWPGSAAREEVGGWQQQQQQQQQQQPQAAAVTSGGGTDEKGSGMGASLGHSRCSTLSGPPAGQLSLSPRPSDVSTTRVACMRAPLAARDRDPYPCLEMRDDVAPADNGGQASIGGCGDEVHVAEEQSVLLHATEHQQGLRQHLPQQQREVVACQGDRDGRSSSGRRHSNSNGAVGSPTGARGDAGFSGQQPSAGAQLQGQQLSAAEGSVVQQQEQQQQQQHQQAPQAVPRTGRDEGQQQQEEDGGPNNGGMAGFGLQQQEEGRLLHRLPTQVSEIMETVSCSDTGSEAPPPQLLIERWHEVTVSGLLHPRTRQRLIVVSQSDVSARVWAERQLATVVEAEHTLLENIFPMHVIEHIALMAAASAASPAAGIRDAPAASAVRSKDTGGEAVSGTAVSAPIRPVQSAAAAALLARSQSLLTVGLSRSGTVPLAAAVAAASPPGASSGAGAPAGSRPPAAAVPHHRPSPGRAAVHITGDTFLHLATSHSALTLLFCDIQGFTSMCNQVQPAIVMAFLNDLYTRLDAMLDVYGVYKVETIGDCYVAAGGLMKVDEETGAVTVQSDDVDPQHAHRTVQFAKALLRAASAVRLPTSGEPVRLRVGIHSGPAMSGVVGTRMPRFCLFGDTINTASRMESTGRPGAIHVSAATRDLVPGEAWEPTGGVEAKGKGVLQTYLLQPDVAQLAAVGLP</sequence>
<dbReference type="PROSITE" id="PS50125">
    <property type="entry name" value="GUANYLATE_CYCLASE_2"/>
    <property type="match status" value="1"/>
</dbReference>
<feature type="compositionally biased region" description="Low complexity" evidence="8">
    <location>
        <begin position="558"/>
        <end position="586"/>
    </location>
</feature>
<protein>
    <recommendedName>
        <fullName evidence="9">Guanylate cyclase domain-containing protein</fullName>
    </recommendedName>
</protein>
<dbReference type="GO" id="GO:0005886">
    <property type="term" value="C:plasma membrane"/>
    <property type="evidence" value="ECO:0007669"/>
    <property type="project" value="TreeGrafter"/>
</dbReference>
<evidence type="ECO:0000256" key="6">
    <source>
        <dbReference type="ARBA" id="ARBA00023239"/>
    </source>
</evidence>
<evidence type="ECO:0000313" key="11">
    <source>
        <dbReference type="Proteomes" id="UP001165080"/>
    </source>
</evidence>
<evidence type="ECO:0000256" key="8">
    <source>
        <dbReference type="SAM" id="MobiDB-lite"/>
    </source>
</evidence>